<dbReference type="AlphaFoldDB" id="B6WT97"/>
<evidence type="ECO:0000313" key="3">
    <source>
        <dbReference type="Proteomes" id="UP000003676"/>
    </source>
</evidence>
<comment type="caution">
    <text evidence="2">The sequence shown here is derived from an EMBL/GenBank/DDBJ whole genome shotgun (WGS) entry which is preliminary data.</text>
</comment>
<evidence type="ECO:0000256" key="1">
    <source>
        <dbReference type="SAM" id="MobiDB-lite"/>
    </source>
</evidence>
<name>B6WT97_9BACT</name>
<sequence length="471" mass="51339">MALGEVRMNSDFRVSVDFFAHHKTKKLRRRLGYEGVVALLQLWAYAARVRPDGDLSGMEDEDIELAVDWCGEEGTLVPTLKSVGFLDEDEGGLRLHDWQENNAWAAAGESRSDASRLSRMAKVFPDEYQALVGAGIRGVSKRDYEALRTSNDRWAVIDGMIRGCRRAGGDAQGADNDQTTVVNEARTVVERPLTTVERPFDDDLSPAPAPAPAPMAYNNTHPLPLASEGEVGVRAGARPPDSPAPSSGSRKDGTNPRAARTNPRARGTNPRAGGDASCADGETGSKAMPDCGQDTTASAGPVPEGRGRSPCSDGPAKTDAPSKGHPEWQAFLSCWELWPVKQGQEEAWREWMRLHGNGTLAPSYAIREAIARLLAEDSRWARGMVPRMARWLHGKGWHDEPFVQPGQGTSGVIVDVGREPRAPTEFQQRQQDSRKLARALLEAREAERTQTGGHHGHADRQALADHAPCRM</sequence>
<feature type="region of interest" description="Disordered" evidence="1">
    <location>
        <begin position="445"/>
        <end position="471"/>
    </location>
</feature>
<reference evidence="2 3" key="1">
    <citation type="submission" date="2008-10" db="EMBL/GenBank/DDBJ databases">
        <title>Draft genome sequence of Desulvovibrio piger (ATCC 29098).</title>
        <authorList>
            <person name="Sudarsanam P."/>
            <person name="Ley R."/>
            <person name="Guruge J."/>
            <person name="Turnbaugh P.J."/>
            <person name="Mahowald M."/>
            <person name="Liep D."/>
            <person name="Gordon J."/>
        </authorList>
    </citation>
    <scope>NUCLEOTIDE SEQUENCE [LARGE SCALE GENOMIC DNA]</scope>
    <source>
        <strain evidence="2 3">ATCC 29098</strain>
    </source>
</reference>
<reference evidence="2 3" key="2">
    <citation type="submission" date="2008-10" db="EMBL/GenBank/DDBJ databases">
        <authorList>
            <person name="Fulton L."/>
            <person name="Clifton S."/>
            <person name="Fulton B."/>
            <person name="Xu J."/>
            <person name="Minx P."/>
            <person name="Pepin K.H."/>
            <person name="Johnson M."/>
            <person name="Bhonagiri V."/>
            <person name="Nash W.E."/>
            <person name="Mardis E.R."/>
            <person name="Wilson R.K."/>
        </authorList>
    </citation>
    <scope>NUCLEOTIDE SEQUENCE [LARGE SCALE GENOMIC DNA]</scope>
    <source>
        <strain evidence="2 3">ATCC 29098</strain>
    </source>
</reference>
<proteinExistence type="predicted"/>
<gene>
    <name evidence="2" type="ORF">DESPIG_01302</name>
</gene>
<evidence type="ECO:0000313" key="2">
    <source>
        <dbReference type="EMBL" id="EEB33787.1"/>
    </source>
</evidence>
<evidence type="ECO:0008006" key="4">
    <source>
        <dbReference type="Google" id="ProtNLM"/>
    </source>
</evidence>
<feature type="compositionally biased region" description="Low complexity" evidence="1">
    <location>
        <begin position="255"/>
        <end position="269"/>
    </location>
</feature>
<dbReference type="HOGENOM" id="CLU_579680_0_0_7"/>
<dbReference type="EMBL" id="ABXU01000030">
    <property type="protein sequence ID" value="EEB33787.1"/>
    <property type="molecule type" value="Genomic_DNA"/>
</dbReference>
<dbReference type="Proteomes" id="UP000003676">
    <property type="component" value="Unassembled WGS sequence"/>
</dbReference>
<dbReference type="eggNOG" id="COG1403">
    <property type="taxonomic scope" value="Bacteria"/>
</dbReference>
<accession>B6WT97</accession>
<protein>
    <recommendedName>
        <fullName evidence="4">DUF1376 domain-containing protein</fullName>
    </recommendedName>
</protein>
<feature type="region of interest" description="Disordered" evidence="1">
    <location>
        <begin position="190"/>
        <end position="325"/>
    </location>
</feature>
<organism evidence="2 3">
    <name type="scientific">Desulfovibrio piger ATCC 29098</name>
    <dbReference type="NCBI Taxonomy" id="411464"/>
    <lineage>
        <taxon>Bacteria</taxon>
        <taxon>Pseudomonadati</taxon>
        <taxon>Thermodesulfobacteriota</taxon>
        <taxon>Desulfovibrionia</taxon>
        <taxon>Desulfovibrionales</taxon>
        <taxon>Desulfovibrionaceae</taxon>
        <taxon>Desulfovibrio</taxon>
    </lineage>
</organism>